<keyword evidence="4" id="KW-0456">Lyase</keyword>
<gene>
    <name evidence="6" type="ORF">JJB09_14815</name>
</gene>
<dbReference type="CDD" id="cd01562">
    <property type="entry name" value="Thr-dehyd"/>
    <property type="match status" value="1"/>
</dbReference>
<dbReference type="Pfam" id="PF00291">
    <property type="entry name" value="PALP"/>
    <property type="match status" value="1"/>
</dbReference>
<dbReference type="FunFam" id="3.40.50.1100:FF:000005">
    <property type="entry name" value="Threonine dehydratase catabolic"/>
    <property type="match status" value="1"/>
</dbReference>
<dbReference type="InterPro" id="IPR036052">
    <property type="entry name" value="TrpB-like_PALP_sf"/>
</dbReference>
<dbReference type="InterPro" id="IPR001926">
    <property type="entry name" value="TrpB-like_PALP"/>
</dbReference>
<protein>
    <submittedName>
        <fullName evidence="6">Threonine/serine dehydratase</fullName>
    </submittedName>
</protein>
<dbReference type="PANTHER" id="PTHR48078:SF6">
    <property type="entry name" value="L-THREONINE DEHYDRATASE CATABOLIC TDCB"/>
    <property type="match status" value="1"/>
</dbReference>
<dbReference type="Proteomes" id="UP000633219">
    <property type="component" value="Unassembled WGS sequence"/>
</dbReference>
<dbReference type="RefSeq" id="WP_201659513.1">
    <property type="nucleotide sequence ID" value="NZ_JAEQNC010000007.1"/>
</dbReference>
<dbReference type="SUPFAM" id="SSF53686">
    <property type="entry name" value="Tryptophan synthase beta subunit-like PLP-dependent enzymes"/>
    <property type="match status" value="1"/>
</dbReference>
<dbReference type="PROSITE" id="PS00165">
    <property type="entry name" value="DEHYDRATASE_SER_THR"/>
    <property type="match status" value="1"/>
</dbReference>
<dbReference type="Gene3D" id="3.40.50.1100">
    <property type="match status" value="2"/>
</dbReference>
<organism evidence="6 7">
    <name type="scientific">Rhizobium setariae</name>
    <dbReference type="NCBI Taxonomy" id="2801340"/>
    <lineage>
        <taxon>Bacteria</taxon>
        <taxon>Pseudomonadati</taxon>
        <taxon>Pseudomonadota</taxon>
        <taxon>Alphaproteobacteria</taxon>
        <taxon>Hyphomicrobiales</taxon>
        <taxon>Rhizobiaceae</taxon>
        <taxon>Rhizobium/Agrobacterium group</taxon>
        <taxon>Rhizobium</taxon>
    </lineage>
</organism>
<evidence type="ECO:0000256" key="2">
    <source>
        <dbReference type="ARBA" id="ARBA00010869"/>
    </source>
</evidence>
<keyword evidence="3" id="KW-0663">Pyridoxal phosphate</keyword>
<evidence type="ECO:0000256" key="4">
    <source>
        <dbReference type="ARBA" id="ARBA00023239"/>
    </source>
</evidence>
<dbReference type="GO" id="GO:0006567">
    <property type="term" value="P:L-threonine catabolic process"/>
    <property type="evidence" value="ECO:0007669"/>
    <property type="project" value="TreeGrafter"/>
</dbReference>
<dbReference type="GO" id="GO:0006565">
    <property type="term" value="P:L-serine catabolic process"/>
    <property type="evidence" value="ECO:0007669"/>
    <property type="project" value="TreeGrafter"/>
</dbReference>
<dbReference type="GO" id="GO:0030170">
    <property type="term" value="F:pyridoxal phosphate binding"/>
    <property type="evidence" value="ECO:0007669"/>
    <property type="project" value="InterPro"/>
</dbReference>
<feature type="domain" description="Tryptophan synthase beta chain-like PALP" evidence="5">
    <location>
        <begin position="15"/>
        <end position="305"/>
    </location>
</feature>
<comment type="caution">
    <text evidence="6">The sequence shown here is derived from an EMBL/GenBank/DDBJ whole genome shotgun (WGS) entry which is preliminary data.</text>
</comment>
<dbReference type="InterPro" id="IPR050147">
    <property type="entry name" value="Ser/Thr_Dehydratase"/>
</dbReference>
<dbReference type="GO" id="GO:0004794">
    <property type="term" value="F:threonine deaminase activity"/>
    <property type="evidence" value="ECO:0007669"/>
    <property type="project" value="TreeGrafter"/>
</dbReference>
<dbReference type="EMBL" id="JAEQNC010000007">
    <property type="protein sequence ID" value="MBL0373307.1"/>
    <property type="molecule type" value="Genomic_DNA"/>
</dbReference>
<comment type="cofactor">
    <cofactor evidence="1">
        <name>pyridoxal 5'-phosphate</name>
        <dbReference type="ChEBI" id="CHEBI:597326"/>
    </cofactor>
</comment>
<sequence length="313" mass="32609">MITLSDIQDAAERIAPYIRRTPLMEAVATGSKPTEAQLFLKLECLQATGSFKARGATNKLLTTSAEALSAGVVTASGGNHGLATARAAQMAGVTATIFVPTNVAPLKVEKLKRLGANVHIVGSIWNETNEHALDFADTTGAAYFHPFADPAVLAGQGTLALELLAENPDLDTVLIAIGGGGLITGMSVALKALKPSIRIIGIEPVGCPTFHASMAAGKVVRLPEVTTRVATMACGETDRGVFELSRHAIDEIVLVEDDEMVEAAQWLWFEFGLAADLSGAAAVAAMRQERITFNADQQVCALVCGAGTEGLAG</sequence>
<evidence type="ECO:0000313" key="6">
    <source>
        <dbReference type="EMBL" id="MBL0373307.1"/>
    </source>
</evidence>
<keyword evidence="7" id="KW-1185">Reference proteome</keyword>
<dbReference type="InterPro" id="IPR000634">
    <property type="entry name" value="Ser/Thr_deHydtase_PyrdxlP-BS"/>
</dbReference>
<dbReference type="PANTHER" id="PTHR48078">
    <property type="entry name" value="THREONINE DEHYDRATASE, MITOCHONDRIAL-RELATED"/>
    <property type="match status" value="1"/>
</dbReference>
<evidence type="ECO:0000256" key="1">
    <source>
        <dbReference type="ARBA" id="ARBA00001933"/>
    </source>
</evidence>
<reference evidence="6" key="1">
    <citation type="submission" date="2021-01" db="EMBL/GenBank/DDBJ databases">
        <title>Rhizobium sp. strain KVB221 16S ribosomal RNA gene Genome sequencing and assembly.</title>
        <authorList>
            <person name="Kang M."/>
        </authorList>
    </citation>
    <scope>NUCLEOTIDE SEQUENCE</scope>
    <source>
        <strain evidence="6">KVB221</strain>
    </source>
</reference>
<dbReference type="AlphaFoldDB" id="A0A936YR94"/>
<evidence type="ECO:0000313" key="7">
    <source>
        <dbReference type="Proteomes" id="UP000633219"/>
    </source>
</evidence>
<evidence type="ECO:0000256" key="3">
    <source>
        <dbReference type="ARBA" id="ARBA00022898"/>
    </source>
</evidence>
<proteinExistence type="inferred from homology"/>
<dbReference type="GO" id="GO:0009097">
    <property type="term" value="P:isoleucine biosynthetic process"/>
    <property type="evidence" value="ECO:0007669"/>
    <property type="project" value="TreeGrafter"/>
</dbReference>
<accession>A0A936YR94</accession>
<dbReference type="GO" id="GO:0003941">
    <property type="term" value="F:L-serine ammonia-lyase activity"/>
    <property type="evidence" value="ECO:0007669"/>
    <property type="project" value="TreeGrafter"/>
</dbReference>
<evidence type="ECO:0000259" key="5">
    <source>
        <dbReference type="Pfam" id="PF00291"/>
    </source>
</evidence>
<comment type="similarity">
    <text evidence="2">Belongs to the serine/threonine dehydratase family.</text>
</comment>
<name>A0A936YR94_9HYPH</name>